<keyword evidence="3" id="KW-1185">Reference proteome</keyword>
<accession>A0A8J2ZXD8</accession>
<dbReference type="GO" id="GO:0016740">
    <property type="term" value="F:transferase activity"/>
    <property type="evidence" value="ECO:0007669"/>
    <property type="project" value="InterPro"/>
</dbReference>
<evidence type="ECO:0000313" key="3">
    <source>
        <dbReference type="Proteomes" id="UP000656813"/>
    </source>
</evidence>
<dbReference type="EMBL" id="BMFV01000021">
    <property type="protein sequence ID" value="GGH84371.1"/>
    <property type="molecule type" value="Genomic_DNA"/>
</dbReference>
<name>A0A8J2ZXD8_9BACL</name>
<reference evidence="2" key="2">
    <citation type="submission" date="2020-09" db="EMBL/GenBank/DDBJ databases">
        <authorList>
            <person name="Sun Q."/>
            <person name="Zhou Y."/>
        </authorList>
    </citation>
    <scope>NUCLEOTIDE SEQUENCE</scope>
    <source>
        <strain evidence="2">CGMCC 1.12777</strain>
    </source>
</reference>
<gene>
    <name evidence="2" type="ORF">GCM10007096_27290</name>
</gene>
<comment type="caution">
    <text evidence="2">The sequence shown here is derived from an EMBL/GenBank/DDBJ whole genome shotgun (WGS) entry which is preliminary data.</text>
</comment>
<dbReference type="PANTHER" id="PTHR38589">
    <property type="entry name" value="BLR0621 PROTEIN"/>
    <property type="match status" value="1"/>
</dbReference>
<reference evidence="2" key="1">
    <citation type="journal article" date="2014" name="Int. J. Syst. Evol. Microbiol.">
        <title>Complete genome sequence of Corynebacterium casei LMG S-19264T (=DSM 44701T), isolated from a smear-ripened cheese.</title>
        <authorList>
            <consortium name="US DOE Joint Genome Institute (JGI-PGF)"/>
            <person name="Walter F."/>
            <person name="Albersmeier A."/>
            <person name="Kalinowski J."/>
            <person name="Ruckert C."/>
        </authorList>
    </citation>
    <scope>NUCLEOTIDE SEQUENCE</scope>
    <source>
        <strain evidence="2">CGMCC 1.12777</strain>
    </source>
</reference>
<dbReference type="AlphaFoldDB" id="A0A8J2ZXD8"/>
<organism evidence="2 3">
    <name type="scientific">Pullulanibacillus pueri</name>
    <dbReference type="NCBI Taxonomy" id="1437324"/>
    <lineage>
        <taxon>Bacteria</taxon>
        <taxon>Bacillati</taxon>
        <taxon>Bacillota</taxon>
        <taxon>Bacilli</taxon>
        <taxon>Bacillales</taxon>
        <taxon>Sporolactobacillaceae</taxon>
        <taxon>Pullulanibacillus</taxon>
    </lineage>
</organism>
<evidence type="ECO:0000259" key="1">
    <source>
        <dbReference type="Pfam" id="PF03734"/>
    </source>
</evidence>
<evidence type="ECO:0000313" key="2">
    <source>
        <dbReference type="EMBL" id="GGH84371.1"/>
    </source>
</evidence>
<dbReference type="Proteomes" id="UP000656813">
    <property type="component" value="Unassembled WGS sequence"/>
</dbReference>
<sequence length="220" mass="25186">MNSKTGNQASLKITYVDRLLERVRAEEHSEQAMIVTAHSSRSSQALLTVYEWGNGNWEKREEMRAVIGQKGITFDMKEGGMRSPAGIYRIRQSFGTEKSPLGIKLPYRQTTAFDYWVDDVTSEDYNQWVVYKGDPDLRWRSYERLSIPLYKYAAVIGYNEDAIPNKGSAIFLHIWPGPDKYTAGCTAVSEENIVKLLQWMDPKKNPVIIQGTVEQLQQLL</sequence>
<proteinExistence type="predicted"/>
<protein>
    <recommendedName>
        <fullName evidence="1">L,D-TPase catalytic domain-containing protein</fullName>
    </recommendedName>
</protein>
<dbReference type="Pfam" id="PF03734">
    <property type="entry name" value="YkuD"/>
    <property type="match status" value="1"/>
</dbReference>
<feature type="domain" description="L,D-TPase catalytic" evidence="1">
    <location>
        <begin position="40"/>
        <end position="209"/>
    </location>
</feature>
<dbReference type="RefSeq" id="WP_229745596.1">
    <property type="nucleotide sequence ID" value="NZ_BMFV01000021.1"/>
</dbReference>
<dbReference type="InterPro" id="IPR005490">
    <property type="entry name" value="LD_TPept_cat_dom"/>
</dbReference>
<dbReference type="PANTHER" id="PTHR38589:SF1">
    <property type="entry name" value="BLR0621 PROTEIN"/>
    <property type="match status" value="1"/>
</dbReference>